<dbReference type="InterPro" id="IPR001806">
    <property type="entry name" value="Small_GTPase"/>
</dbReference>
<dbReference type="SMART" id="SM00350">
    <property type="entry name" value="MCM"/>
    <property type="match status" value="1"/>
</dbReference>
<dbReference type="Pfam" id="PF17207">
    <property type="entry name" value="MCM_OB"/>
    <property type="match status" value="1"/>
</dbReference>
<dbReference type="PROSITE" id="PS50051">
    <property type="entry name" value="MCM_2"/>
    <property type="match status" value="1"/>
</dbReference>
<evidence type="ECO:0000313" key="16">
    <source>
        <dbReference type="Proteomes" id="UP001651158"/>
    </source>
</evidence>
<dbReference type="InterPro" id="IPR041562">
    <property type="entry name" value="MCM_lid"/>
</dbReference>
<evidence type="ECO:0000256" key="12">
    <source>
        <dbReference type="RuleBase" id="RU004070"/>
    </source>
</evidence>
<proteinExistence type="inferred from homology"/>
<dbReference type="InterPro" id="IPR033762">
    <property type="entry name" value="MCM_OB"/>
</dbReference>
<dbReference type="InterPro" id="IPR001208">
    <property type="entry name" value="MCM_dom"/>
</dbReference>
<keyword evidence="16" id="KW-1185">Reference proteome</keyword>
<evidence type="ECO:0000256" key="3">
    <source>
        <dbReference type="ARBA" id="ARBA00012551"/>
    </source>
</evidence>
<dbReference type="Pfam" id="PF14551">
    <property type="entry name" value="MCM_N"/>
    <property type="match status" value="1"/>
</dbReference>
<dbReference type="Pfam" id="PF17855">
    <property type="entry name" value="MCM_lid"/>
    <property type="match status" value="1"/>
</dbReference>
<feature type="region of interest" description="Disordered" evidence="13">
    <location>
        <begin position="1497"/>
        <end position="1528"/>
    </location>
</feature>
<comment type="subcellular location">
    <subcellularLocation>
        <location evidence="1">Nucleus</location>
    </subcellularLocation>
</comment>
<dbReference type="PANTHER" id="PTHR11630">
    <property type="entry name" value="DNA REPLICATION LICENSING FACTOR MCM FAMILY MEMBER"/>
    <property type="match status" value="1"/>
</dbReference>
<dbReference type="Pfam" id="PF18263">
    <property type="entry name" value="WHD_MCM6"/>
    <property type="match status" value="1"/>
</dbReference>
<feature type="compositionally biased region" description="Polar residues" evidence="13">
    <location>
        <begin position="1685"/>
        <end position="1695"/>
    </location>
</feature>
<keyword evidence="10" id="KW-0539">Nucleus</keyword>
<evidence type="ECO:0000256" key="8">
    <source>
        <dbReference type="ARBA" id="ARBA00022840"/>
    </source>
</evidence>
<dbReference type="Gene3D" id="2.20.28.10">
    <property type="match status" value="1"/>
</dbReference>
<evidence type="ECO:0000256" key="4">
    <source>
        <dbReference type="ARBA" id="ARBA00022705"/>
    </source>
</evidence>
<organism evidence="15 16">
    <name type="scientific">Taenia crassiceps</name>
    <dbReference type="NCBI Taxonomy" id="6207"/>
    <lineage>
        <taxon>Eukaryota</taxon>
        <taxon>Metazoa</taxon>
        <taxon>Spiralia</taxon>
        <taxon>Lophotrochozoa</taxon>
        <taxon>Platyhelminthes</taxon>
        <taxon>Cestoda</taxon>
        <taxon>Eucestoda</taxon>
        <taxon>Cyclophyllidea</taxon>
        <taxon>Taeniidae</taxon>
        <taxon>Taenia</taxon>
    </lineage>
</organism>
<reference evidence="15 16" key="1">
    <citation type="journal article" date="2022" name="Front. Cell. Infect. Microbiol.">
        <title>The Genomes of Two Strains of Taenia crassiceps the Animal Model for the Study of Human Cysticercosis.</title>
        <authorList>
            <person name="Bobes R.J."/>
            <person name="Estrada K."/>
            <person name="Rios-Valencia D.G."/>
            <person name="Calderon-Gallegos A."/>
            <person name="de la Torre P."/>
            <person name="Carrero J.C."/>
            <person name="Sanchez-Flores A."/>
            <person name="Laclette J.P."/>
        </authorList>
    </citation>
    <scope>NUCLEOTIDE SEQUENCE [LARGE SCALE GENOMIC DNA]</scope>
    <source>
        <strain evidence="15">WFUcys</strain>
    </source>
</reference>
<feature type="compositionally biased region" description="Polar residues" evidence="13">
    <location>
        <begin position="1098"/>
        <end position="1122"/>
    </location>
</feature>
<dbReference type="PROSITE" id="PS00847">
    <property type="entry name" value="MCM_1"/>
    <property type="match status" value="1"/>
</dbReference>
<feature type="region of interest" description="Disordered" evidence="13">
    <location>
        <begin position="1597"/>
        <end position="1623"/>
    </location>
</feature>
<dbReference type="InterPro" id="IPR018525">
    <property type="entry name" value="MCM_CS"/>
</dbReference>
<keyword evidence="5 12" id="KW-0547">Nucleotide-binding</keyword>
<dbReference type="PANTHER" id="PTHR11630:SF43">
    <property type="entry name" value="DNA REPLICATION LICENSING FACTOR MCM6"/>
    <property type="match status" value="1"/>
</dbReference>
<dbReference type="InterPro" id="IPR027925">
    <property type="entry name" value="MCM_N"/>
</dbReference>
<dbReference type="InterPro" id="IPR041024">
    <property type="entry name" value="Mcm6_C"/>
</dbReference>
<dbReference type="Pfam" id="PF00071">
    <property type="entry name" value="Ras"/>
    <property type="match status" value="1"/>
</dbReference>
<comment type="caution">
    <text evidence="15">The sequence shown here is derived from an EMBL/GenBank/DDBJ whole genome shotgun (WGS) entry which is preliminary data.</text>
</comment>
<feature type="domain" description="MCM C-terminal AAA(+) ATPase" evidence="14">
    <location>
        <begin position="2215"/>
        <end position="2421"/>
    </location>
</feature>
<feature type="region of interest" description="Disordered" evidence="13">
    <location>
        <begin position="1062"/>
        <end position="1152"/>
    </location>
</feature>
<dbReference type="Gene3D" id="2.40.50.140">
    <property type="entry name" value="Nucleic acid-binding proteins"/>
    <property type="match status" value="1"/>
</dbReference>
<dbReference type="InterPro" id="IPR031327">
    <property type="entry name" value="MCM"/>
</dbReference>
<comment type="similarity">
    <text evidence="2 12">Belongs to the MCM family.</text>
</comment>
<dbReference type="PRINTS" id="PR01662">
    <property type="entry name" value="MCMPROTEIN6"/>
</dbReference>
<keyword evidence="11" id="KW-0131">Cell cycle</keyword>
<feature type="region of interest" description="Disordered" evidence="13">
    <location>
        <begin position="600"/>
        <end position="623"/>
    </location>
</feature>
<evidence type="ECO:0000256" key="1">
    <source>
        <dbReference type="ARBA" id="ARBA00004123"/>
    </source>
</evidence>
<accession>A0ABR4QLK3</accession>
<dbReference type="Gene3D" id="3.40.50.300">
    <property type="entry name" value="P-loop containing nucleotide triphosphate hydrolases"/>
    <property type="match status" value="2"/>
</dbReference>
<keyword evidence="6" id="KW-0378">Hydrolase</keyword>
<dbReference type="PRINTS" id="PR01657">
    <property type="entry name" value="MCMFAMILY"/>
</dbReference>
<evidence type="ECO:0000256" key="7">
    <source>
        <dbReference type="ARBA" id="ARBA00022806"/>
    </source>
</evidence>
<sequence>MSFPSGTHQSDADLIPTYTVSIIGDPRSGKSCFCNRFVYSHPDWYHEGHPSVLSEADFCRPVVNSDHWLYWGTVTRRLDDETSVRFCVIEQTEFLSDTTSLPFSPKSISISSNSCSASYSPNSTSAVTFSGLTGTTNCAPLLFKELHSSDRLHDYILRSTATKICSPGKLRYYCIDQLGHEERYKREYFPHVGPFEVHGFLVIYDVSRRASSHETPDLQQQQLAFLIDVLSLISKRKKPVVVVAAKRDTVDEQCLSGVTQFLQKSADFRKIPFVEASAHRNINVELAFLTLARLLENSGNSCKNRFAKLKLLSYQEATREQDEHQRRLREAFVKRVSLSPAGFLTDWPTFLSRYSHQGDVARFIDLWGSEVARETFEQFTAQRKTETKRRHMAKLPVALSTMLLYVGPVTNESPKELLRRLRAHSHFDRFFVSEDLPDDKLTECHSTRRSFQGDDSRIPFALALKEPPDNGDSPFMESLKSLVLAESWATNMAIFEAALLQWQTRSGAGGYLASILPGQSFDGQQLSRIQPASVLSQEDQLEVYQKFQECLRLNTREEFLDLLLENLPQFIRAASAYLNCLVDAFFTVASSSFRQLPATTVPQPRFEPSRSRPISPASEPPTIPLRSVQLPPADIRLCAVLAPPRGVKEQQLVMIENCIASDSRYHAMNYMPSERQTCLTSHLDILLHRTSQTGASSLFLSPSTIHRHYSCSFMDQKDSLQLTFPLPHCPAYQTGRCMDTLFEKLCSGTRWSVGEAQNSFSSHLSCVLGQGDQRLCVAVCAVCTDVVAANAGIDLFRAAGFVPEGATSPSLPTSSTFPFRITQNLISSWPLASTILTPVDTLIASGIGESLISPVLGTVQASFLSHHELLTLAINPRRSLDTFDGVILLLSTDEATSFTSRGVFPPCTCGRGAAATYCCKCYRGAPDCSHTTPRPRSLFSRVTAIKALAEHLAPMPHFIVLAVSRNDSGTKMSSCHGSENLSTLFFSSMADSPSQAPIVGARLSDSLVDGTENSIRGDEIENDDFKETPTLGGVFHPSFVLDALSDFLSTCWASKLASIEVGRGPSRKPISPKARSNDEGSCSTIHESRFHPAPSPETPSTFSLSSSNHRPPQLTLTPASSKTKGRFGRSCSLPASSDIPPKQSGFFSQDPSEGSWLRSRSLRLQKKNSNFDTLSSKRGLLALRPDDCGAVGEVTTARSSNRLNHHLLALTSTLAPMRGYCSSIASSCSPCPVASSFPSLVPSMYDKASSVPSPEPTFLKFSEGLSPLPPDGIDHATPFHVLPLTGRWSRRKRNEACWLQGKNGRKYGEGGKKRGNEEIFHTTDDALKFGAVHIVPCPHLHRSTDNSQRPTAPTTLRCSLIKQHPAGKKSLDLGSASRSVMNQRHYSHSHQHQTNSGGVALTTTSMTGGGVSSFLTSGIRAVTSGFARPRERRRSVSTPCGGEAPLSFAATTANGVTVVSGGAATVMSAFNTPGPARVTGLGLVSTLPGLENSLRTGSGVGGNYATETTSKASTPPFPSEEMDGLSGSGVGELSAFGGSQLPCLWVSSLHQIMELALSSRSSGGGKREMVATDGKRGVLTSRPRHWHLPSCPHRLCIPRQNLPPPPPSSLSISRRHPTSNANASSSIKLLEEYSSFRSSCNNHHHCQADAIAAPPPESRHLPANTTELPYSASRHHVQQQERHQLSTASLSSFQSGRRSVVDLPTSSACLDTGQSGLTDSPTSSRSTTCLAAAAAGVAPSRLSPPPTLVPFSKFSMGSSGTSARRNRRNVLSLFGGKTNTFTSESQQQHSNAHAFTSAVVTSSSGGASFPSTPVHEPNLPLHPCQMPRPLLAPPPSLIPRIAAAERLSELKKNHELTSTFRIYCFGMADCIGMDVAQAQVRTTYVPDLVGEDCQRRFLNFLECFSDGGALKYVESANELKQLEKSNLPVSFDHLLMYDSRLASLVEDEYYRLYPYLCRAVKNFVNGHVPDTLNSGRDFYVSFTDITTLHRLRELNAHQLGKLVKIRAQVVRSHPVHPELTSGTFKCEDCGTIVRGVEQQFKYTQPSVCFNPQCANRVKFELLANQSKFVDFQKVRVQETQAEVLRGSVPRSMEILLRADAVELAQPGDRCEFIGTLIVVPDVSQLATPGTRTLERRGTRTVDGFESGVSGLKDLGVRDLTYKIAFFACTVVPAHGRYLPSDDLESADGVSYEALSKRLSQPELDMICTMSQDKDLFKNLYTSLFPTIHGSEEVKKGLVLMLFGGVPKVTEEGTHLRGDINVCLVGDPSTAKSQFLKQVEQFSPRAVYTSGKASSAAGLTAAVVRDEESFEFVIEAGALMLADNGVCCIDEFDKMDVRDQVAIHEAMEQQTISITKAGVKATLNARTSILAAANPIGGRYDRSRSLRQNIGMSAPVMSRFDLFFVLVDECNDVVDYSIAKSILDLHMGHNTQPSTPKIYSSDDIRRYIAFARCFKPKISIEAMQCMVGEYKKLRQRDASSGSKSAWRITVRQLESLVRLSEAIARLHCADTVTVQFVREAFTLLNKSIIRVEQPDINLEETEAHVDVRVADRTTPVVDQVEGPSTDNQQQHLRVTYQQYRRIADLLILQTRRVEELRTASSAVGSETSSEQSAIRKSQLVNWYLEEVASGTLYSEAELVECKLLVERIIHRLVKKDNVLIALSRMGLDAGENDEDPYLVVHPNYSMD</sequence>
<protein>
    <recommendedName>
        <fullName evidence="3">DNA helicase</fullName>
        <ecNumber evidence="3">3.6.4.12</ecNumber>
    </recommendedName>
</protein>
<keyword evidence="8 12" id="KW-0067">ATP-binding</keyword>
<dbReference type="EC" id="3.6.4.12" evidence="3"/>
<dbReference type="InterPro" id="IPR008049">
    <property type="entry name" value="MCM6"/>
</dbReference>
<gene>
    <name evidence="15" type="ORF">TcWFU_006203</name>
</gene>
<dbReference type="Proteomes" id="UP001651158">
    <property type="component" value="Unassembled WGS sequence"/>
</dbReference>
<dbReference type="Gene3D" id="3.30.1640.10">
    <property type="entry name" value="mini-chromosome maintenance (MCM) complex, chain A, domain 1"/>
    <property type="match status" value="1"/>
</dbReference>
<keyword evidence="9 12" id="KW-0238">DNA-binding</keyword>
<evidence type="ECO:0000259" key="14">
    <source>
        <dbReference type="PROSITE" id="PS50051"/>
    </source>
</evidence>
<evidence type="ECO:0000256" key="6">
    <source>
        <dbReference type="ARBA" id="ARBA00022801"/>
    </source>
</evidence>
<name>A0ABR4QLK3_9CEST</name>
<evidence type="ECO:0000256" key="10">
    <source>
        <dbReference type="ARBA" id="ARBA00023242"/>
    </source>
</evidence>
<dbReference type="SUPFAM" id="SSF52540">
    <property type="entry name" value="P-loop containing nucleoside triphosphate hydrolases"/>
    <property type="match status" value="2"/>
</dbReference>
<dbReference type="SUPFAM" id="SSF50249">
    <property type="entry name" value="Nucleic acid-binding proteins"/>
    <property type="match status" value="1"/>
</dbReference>
<dbReference type="Pfam" id="PF00493">
    <property type="entry name" value="MCM"/>
    <property type="match status" value="1"/>
</dbReference>
<dbReference type="InterPro" id="IPR027417">
    <property type="entry name" value="P-loop_NTPase"/>
</dbReference>
<evidence type="ECO:0000256" key="2">
    <source>
        <dbReference type="ARBA" id="ARBA00008010"/>
    </source>
</evidence>
<dbReference type="EMBL" id="JAKROA010000002">
    <property type="protein sequence ID" value="KAL5110504.1"/>
    <property type="molecule type" value="Genomic_DNA"/>
</dbReference>
<evidence type="ECO:0000313" key="15">
    <source>
        <dbReference type="EMBL" id="KAL5110504.1"/>
    </source>
</evidence>
<dbReference type="CDD" id="cd17757">
    <property type="entry name" value="MCM6"/>
    <property type="match status" value="1"/>
</dbReference>
<keyword evidence="4" id="KW-0235">DNA replication</keyword>
<feature type="region of interest" description="Disordered" evidence="13">
    <location>
        <begin position="1671"/>
        <end position="1695"/>
    </location>
</feature>
<dbReference type="Gene3D" id="1.20.58.870">
    <property type="match status" value="1"/>
</dbReference>
<keyword evidence="7" id="KW-0347">Helicase</keyword>
<dbReference type="InterPro" id="IPR012340">
    <property type="entry name" value="NA-bd_OB-fold"/>
</dbReference>
<evidence type="ECO:0000256" key="11">
    <source>
        <dbReference type="ARBA" id="ARBA00023306"/>
    </source>
</evidence>
<evidence type="ECO:0000256" key="5">
    <source>
        <dbReference type="ARBA" id="ARBA00022741"/>
    </source>
</evidence>
<evidence type="ECO:0000256" key="9">
    <source>
        <dbReference type="ARBA" id="ARBA00023125"/>
    </source>
</evidence>
<evidence type="ECO:0000256" key="13">
    <source>
        <dbReference type="SAM" id="MobiDB-lite"/>
    </source>
</evidence>